<evidence type="ECO:0000256" key="1">
    <source>
        <dbReference type="SAM" id="Phobius"/>
    </source>
</evidence>
<evidence type="ECO:0000313" key="3">
    <source>
        <dbReference type="Proteomes" id="UP000244880"/>
    </source>
</evidence>
<keyword evidence="1" id="KW-0472">Membrane</keyword>
<keyword evidence="3" id="KW-1185">Reference proteome</keyword>
<organism evidence="2 3">
    <name type="scientific">Ascidiaceihabitans donghaensis</name>
    <dbReference type="NCBI Taxonomy" id="1510460"/>
    <lineage>
        <taxon>Bacteria</taxon>
        <taxon>Pseudomonadati</taxon>
        <taxon>Pseudomonadota</taxon>
        <taxon>Alphaproteobacteria</taxon>
        <taxon>Rhodobacterales</taxon>
        <taxon>Paracoccaceae</taxon>
        <taxon>Ascidiaceihabitans</taxon>
    </lineage>
</organism>
<dbReference type="RefSeq" id="WP_108827314.1">
    <property type="nucleotide sequence ID" value="NZ_OMOR01000001.1"/>
</dbReference>
<name>A0A2R8BAH7_9RHOB</name>
<evidence type="ECO:0000313" key="2">
    <source>
        <dbReference type="EMBL" id="SPH20045.1"/>
    </source>
</evidence>
<accession>A0A2R8BAH7</accession>
<keyword evidence="1" id="KW-0812">Transmembrane</keyword>
<protein>
    <submittedName>
        <fullName evidence="2">Uncharacterized protein</fullName>
    </submittedName>
</protein>
<dbReference type="Proteomes" id="UP000244880">
    <property type="component" value="Unassembled WGS sequence"/>
</dbReference>
<sequence length="180" mass="19447">MTNDLTIQAAETGRLRLFAINLDAKAVAELDNAEPEALGLMLGVDDLDPTYMELVRIEDLSELGLIGYLREGYDLGDDIVGADRTKLAALRGHVLIVLSLAFQGHAVTLPKRAELTLIATYTTHGPDWSEGMALSTPSAEPYSGPPVKKRPSDAAMSGRIATFALLFIFLFTAVFIWIAA</sequence>
<reference evidence="2 3" key="1">
    <citation type="submission" date="2018-03" db="EMBL/GenBank/DDBJ databases">
        <authorList>
            <person name="Keele B.F."/>
        </authorList>
    </citation>
    <scope>NUCLEOTIDE SEQUENCE [LARGE SCALE GENOMIC DNA]</scope>
    <source>
        <strain evidence="2 3">CECT 8599</strain>
    </source>
</reference>
<dbReference type="EMBL" id="OMOR01000001">
    <property type="protein sequence ID" value="SPH20045.1"/>
    <property type="molecule type" value="Genomic_DNA"/>
</dbReference>
<gene>
    <name evidence="2" type="ORF">ASD8599_00785</name>
</gene>
<dbReference type="AlphaFoldDB" id="A0A2R8BAH7"/>
<dbReference type="OrthoDB" id="7875742at2"/>
<keyword evidence="1" id="KW-1133">Transmembrane helix</keyword>
<proteinExistence type="predicted"/>
<feature type="transmembrane region" description="Helical" evidence="1">
    <location>
        <begin position="160"/>
        <end position="179"/>
    </location>
</feature>